<accession>A0AAD7IRH1</accession>
<organism evidence="1 2">
    <name type="scientific">Mycena metata</name>
    <dbReference type="NCBI Taxonomy" id="1033252"/>
    <lineage>
        <taxon>Eukaryota</taxon>
        <taxon>Fungi</taxon>
        <taxon>Dikarya</taxon>
        <taxon>Basidiomycota</taxon>
        <taxon>Agaricomycotina</taxon>
        <taxon>Agaricomycetes</taxon>
        <taxon>Agaricomycetidae</taxon>
        <taxon>Agaricales</taxon>
        <taxon>Marasmiineae</taxon>
        <taxon>Mycenaceae</taxon>
        <taxon>Mycena</taxon>
    </lineage>
</organism>
<evidence type="ECO:0000313" key="2">
    <source>
        <dbReference type="Proteomes" id="UP001215598"/>
    </source>
</evidence>
<name>A0AAD7IRH1_9AGAR</name>
<comment type="caution">
    <text evidence="1">The sequence shown here is derived from an EMBL/GenBank/DDBJ whole genome shotgun (WGS) entry which is preliminary data.</text>
</comment>
<proteinExistence type="predicted"/>
<sequence length="217" mass="24824">MALLEVFWSNSASRMEDRQSGFGTLRLIKKRVRNHRKTVWFSARNDHCGSRARGPVYVFPFEVSDLEKVEVAIESMLVQTKKLFRFGVSMHRSIEKDWKKVCLEVGLAETNISVFGEDWRIFAEAYITLDYLLIRSGKAPQLLAAEPFPEALQDWSQQLDVDGNLPIGNETDWETEMDTISGMITTSITSAQEAQVLDRVLEETWSRRGKGGLFVWS</sequence>
<dbReference type="AlphaFoldDB" id="A0AAD7IRH1"/>
<reference evidence="1" key="1">
    <citation type="submission" date="2023-03" db="EMBL/GenBank/DDBJ databases">
        <title>Massive genome expansion in bonnet fungi (Mycena s.s.) driven by repeated elements and novel gene families across ecological guilds.</title>
        <authorList>
            <consortium name="Lawrence Berkeley National Laboratory"/>
            <person name="Harder C.B."/>
            <person name="Miyauchi S."/>
            <person name="Viragh M."/>
            <person name="Kuo A."/>
            <person name="Thoen E."/>
            <person name="Andreopoulos B."/>
            <person name="Lu D."/>
            <person name="Skrede I."/>
            <person name="Drula E."/>
            <person name="Henrissat B."/>
            <person name="Morin E."/>
            <person name="Kohler A."/>
            <person name="Barry K."/>
            <person name="LaButti K."/>
            <person name="Morin E."/>
            <person name="Salamov A."/>
            <person name="Lipzen A."/>
            <person name="Mereny Z."/>
            <person name="Hegedus B."/>
            <person name="Baldrian P."/>
            <person name="Stursova M."/>
            <person name="Weitz H."/>
            <person name="Taylor A."/>
            <person name="Grigoriev I.V."/>
            <person name="Nagy L.G."/>
            <person name="Martin F."/>
            <person name="Kauserud H."/>
        </authorList>
    </citation>
    <scope>NUCLEOTIDE SEQUENCE</scope>
    <source>
        <strain evidence="1">CBHHK182m</strain>
    </source>
</reference>
<evidence type="ECO:0000313" key="1">
    <source>
        <dbReference type="EMBL" id="KAJ7748984.1"/>
    </source>
</evidence>
<dbReference type="Proteomes" id="UP001215598">
    <property type="component" value="Unassembled WGS sequence"/>
</dbReference>
<dbReference type="EMBL" id="JARKIB010000071">
    <property type="protein sequence ID" value="KAJ7748984.1"/>
    <property type="molecule type" value="Genomic_DNA"/>
</dbReference>
<keyword evidence="2" id="KW-1185">Reference proteome</keyword>
<protein>
    <submittedName>
        <fullName evidence="1">Uncharacterized protein</fullName>
    </submittedName>
</protein>
<gene>
    <name evidence="1" type="ORF">B0H16DRAFT_1461482</name>
</gene>